<gene>
    <name evidence="2" type="ORF">MCOR_20921</name>
</gene>
<organism evidence="2 3">
    <name type="scientific">Mytilus coruscus</name>
    <name type="common">Sea mussel</name>
    <dbReference type="NCBI Taxonomy" id="42192"/>
    <lineage>
        <taxon>Eukaryota</taxon>
        <taxon>Metazoa</taxon>
        <taxon>Spiralia</taxon>
        <taxon>Lophotrochozoa</taxon>
        <taxon>Mollusca</taxon>
        <taxon>Bivalvia</taxon>
        <taxon>Autobranchia</taxon>
        <taxon>Pteriomorphia</taxon>
        <taxon>Mytilida</taxon>
        <taxon>Mytiloidea</taxon>
        <taxon>Mytilidae</taxon>
        <taxon>Mytilinae</taxon>
        <taxon>Mytilus</taxon>
    </lineage>
</organism>
<feature type="coiled-coil region" evidence="1">
    <location>
        <begin position="172"/>
        <end position="234"/>
    </location>
</feature>
<name>A0A6J8BNZ5_MYTCO</name>
<evidence type="ECO:0000256" key="1">
    <source>
        <dbReference type="SAM" id="Coils"/>
    </source>
</evidence>
<dbReference type="OrthoDB" id="6200067at2759"/>
<dbReference type="Proteomes" id="UP000507470">
    <property type="component" value="Unassembled WGS sequence"/>
</dbReference>
<dbReference type="AlphaFoldDB" id="A0A6J8BNZ5"/>
<keyword evidence="3" id="KW-1185">Reference proteome</keyword>
<evidence type="ECO:0000313" key="2">
    <source>
        <dbReference type="EMBL" id="CAC5385372.1"/>
    </source>
</evidence>
<accession>A0A6J8BNZ5</accession>
<reference evidence="2 3" key="1">
    <citation type="submission" date="2020-06" db="EMBL/GenBank/DDBJ databases">
        <authorList>
            <person name="Li R."/>
            <person name="Bekaert M."/>
        </authorList>
    </citation>
    <scope>NUCLEOTIDE SEQUENCE [LARGE SCALE GENOMIC DNA]</scope>
    <source>
        <strain evidence="3">wild</strain>
    </source>
</reference>
<keyword evidence="1" id="KW-0175">Coiled coil</keyword>
<proteinExistence type="predicted"/>
<sequence length="367" mass="41270">MQYTWYSVEKPRLTVLELGFVHIQLKYISSPEKWKSCVDFSTAAFEAFRAVTQTLYNSMPFQDVQFEFETRLSKDGITRAEESFVAYKGGVKSETQECNPSTNSISDISCPSIVKVLNVRAFGGDKYNRSKSVSTPKSIGNLPRRININRKCIDVAINTDICYSDTKILDNLPDKEKQLKAKERELANKESALKVKERTLNDTSKKLAAAQSYIYTLEKKIEELEQSLLLSERAKMSRMSTEIRFNLLENKVGQFLNGEKSIVKNNNNYGPSYRHALSQEGSDTPVYNIQAAEGCPSTQDTVSQNSVIRGVSVDTNDYTEPKNVDINPQTANAAVCKDKDNLINASCNVTEQNNTANQIQLSFRKKA</sequence>
<dbReference type="EMBL" id="CACVKT020003694">
    <property type="protein sequence ID" value="CAC5385372.1"/>
    <property type="molecule type" value="Genomic_DNA"/>
</dbReference>
<protein>
    <submittedName>
        <fullName evidence="2">Uncharacterized protein</fullName>
    </submittedName>
</protein>
<evidence type="ECO:0000313" key="3">
    <source>
        <dbReference type="Proteomes" id="UP000507470"/>
    </source>
</evidence>